<organism evidence="2 3">
    <name type="scientific">Reyranella aquatilis</name>
    <dbReference type="NCBI Taxonomy" id="2035356"/>
    <lineage>
        <taxon>Bacteria</taxon>
        <taxon>Pseudomonadati</taxon>
        <taxon>Pseudomonadota</taxon>
        <taxon>Alphaproteobacteria</taxon>
        <taxon>Hyphomicrobiales</taxon>
        <taxon>Reyranellaceae</taxon>
        <taxon>Reyranella</taxon>
    </lineage>
</organism>
<accession>A0ABS8KX01</accession>
<dbReference type="EMBL" id="JAJISD010000007">
    <property type="protein sequence ID" value="MCC8430629.1"/>
    <property type="molecule type" value="Genomic_DNA"/>
</dbReference>
<evidence type="ECO:0000259" key="1">
    <source>
        <dbReference type="Pfam" id="PF20109"/>
    </source>
</evidence>
<gene>
    <name evidence="2" type="ORF">LJ725_16775</name>
</gene>
<feature type="domain" description="Transcriptional regulator-like" evidence="1">
    <location>
        <begin position="6"/>
        <end position="65"/>
    </location>
</feature>
<dbReference type="Proteomes" id="UP001198862">
    <property type="component" value="Unassembled WGS sequence"/>
</dbReference>
<dbReference type="InterPro" id="IPR045465">
    <property type="entry name" value="Trans_reg_dom"/>
</dbReference>
<proteinExistence type="predicted"/>
<evidence type="ECO:0000313" key="2">
    <source>
        <dbReference type="EMBL" id="MCC8430629.1"/>
    </source>
</evidence>
<dbReference type="Pfam" id="PF20109">
    <property type="entry name" value="Trans_reg_dom"/>
    <property type="match status" value="1"/>
</dbReference>
<comment type="caution">
    <text evidence="2">The sequence shown here is derived from an EMBL/GenBank/DDBJ whole genome shotgun (WGS) entry which is preliminary data.</text>
</comment>
<name>A0ABS8KX01_9HYPH</name>
<sequence length="106" mass="12145">MSKRPDWRSPDYVEALKDLDRAGFAWEFLRRNPAYQEDYDRIDEDPEESELSPETVGGNWGLSFRLRPLTRCDCRASSMAARAASPCRAARSCTQGFRGRLPLRST</sequence>
<dbReference type="RefSeq" id="WP_230551786.1">
    <property type="nucleotide sequence ID" value="NZ_JAJISD010000007.1"/>
</dbReference>
<reference evidence="2 3" key="1">
    <citation type="submission" date="2021-11" db="EMBL/GenBank/DDBJ databases">
        <authorList>
            <person name="Lee D.-H."/>
            <person name="Kim S.-B."/>
        </authorList>
    </citation>
    <scope>NUCLEOTIDE SEQUENCE [LARGE SCALE GENOMIC DNA]</scope>
    <source>
        <strain evidence="2 3">KCTC 52223</strain>
    </source>
</reference>
<keyword evidence="3" id="KW-1185">Reference proteome</keyword>
<evidence type="ECO:0000313" key="3">
    <source>
        <dbReference type="Proteomes" id="UP001198862"/>
    </source>
</evidence>
<protein>
    <submittedName>
        <fullName evidence="2">DUF6499 domain-containing protein</fullName>
    </submittedName>
</protein>